<dbReference type="InterPro" id="IPR003439">
    <property type="entry name" value="ABC_transporter-like_ATP-bd"/>
</dbReference>
<evidence type="ECO:0000313" key="6">
    <source>
        <dbReference type="EMBL" id="SEB49185.1"/>
    </source>
</evidence>
<evidence type="ECO:0000256" key="2">
    <source>
        <dbReference type="ARBA" id="ARBA00022448"/>
    </source>
</evidence>
<feature type="domain" description="ABC transporter" evidence="5">
    <location>
        <begin position="6"/>
        <end position="193"/>
    </location>
</feature>
<dbReference type="GO" id="GO:0005524">
    <property type="term" value="F:ATP binding"/>
    <property type="evidence" value="ECO:0007669"/>
    <property type="project" value="UniProtKB-KW"/>
</dbReference>
<dbReference type="InterPro" id="IPR003593">
    <property type="entry name" value="AAA+_ATPase"/>
</dbReference>
<dbReference type="Proteomes" id="UP000199064">
    <property type="component" value="Unassembled WGS sequence"/>
</dbReference>
<dbReference type="InterPro" id="IPR027417">
    <property type="entry name" value="P-loop_NTPase"/>
</dbReference>
<keyword evidence="7" id="KW-1185">Reference proteome</keyword>
<dbReference type="GO" id="GO:0016887">
    <property type="term" value="F:ATP hydrolysis activity"/>
    <property type="evidence" value="ECO:0007669"/>
    <property type="project" value="InterPro"/>
</dbReference>
<protein>
    <submittedName>
        <fullName evidence="6">Putative ABC transport system ATP-binding protein/sulfonate transport system ATP-binding protein</fullName>
    </submittedName>
</protein>
<dbReference type="PANTHER" id="PTHR42788:SF19">
    <property type="entry name" value="ALIPHATIC SULFONATES IMPORT ATP-BINDING PROTEIN SSUB 2"/>
    <property type="match status" value="1"/>
</dbReference>
<comment type="similarity">
    <text evidence="1">Belongs to the ABC transporter superfamily.</text>
</comment>
<dbReference type="Gene3D" id="3.40.50.300">
    <property type="entry name" value="P-loop containing nucleotide triphosphate hydrolases"/>
    <property type="match status" value="1"/>
</dbReference>
<evidence type="ECO:0000259" key="5">
    <source>
        <dbReference type="PROSITE" id="PS50893"/>
    </source>
</evidence>
<keyword evidence="4 6" id="KW-0067">ATP-binding</keyword>
<evidence type="ECO:0000256" key="1">
    <source>
        <dbReference type="ARBA" id="ARBA00005417"/>
    </source>
</evidence>
<name>A0A1H4JTH5_9HYPH</name>
<keyword evidence="3" id="KW-0547">Nucleotide-binding</keyword>
<evidence type="ECO:0000313" key="7">
    <source>
        <dbReference type="Proteomes" id="UP000199064"/>
    </source>
</evidence>
<proteinExistence type="inferred from homology"/>
<gene>
    <name evidence="6" type="ORF">SAMN05216452_1638</name>
</gene>
<dbReference type="SMART" id="SM00382">
    <property type="entry name" value="AAA"/>
    <property type="match status" value="1"/>
</dbReference>
<dbReference type="Pfam" id="PF00005">
    <property type="entry name" value="ABC_tran"/>
    <property type="match status" value="1"/>
</dbReference>
<dbReference type="RefSeq" id="WP_025030664.1">
    <property type="nucleotide sequence ID" value="NZ_FNSL01000001.1"/>
</dbReference>
<dbReference type="AlphaFoldDB" id="A0A1H4JTH5"/>
<dbReference type="InterPro" id="IPR050166">
    <property type="entry name" value="ABC_transporter_ATP-bind"/>
</dbReference>
<dbReference type="InterPro" id="IPR017871">
    <property type="entry name" value="ABC_transporter-like_CS"/>
</dbReference>
<dbReference type="EMBL" id="FNSL01000001">
    <property type="protein sequence ID" value="SEB49185.1"/>
    <property type="molecule type" value="Genomic_DNA"/>
</dbReference>
<dbReference type="PANTHER" id="PTHR42788">
    <property type="entry name" value="TAURINE IMPORT ATP-BINDING PROTEIN-RELATED"/>
    <property type="match status" value="1"/>
</dbReference>
<organism evidence="6 7">
    <name type="scientific">Nitratireductor aquibiodomus</name>
    <dbReference type="NCBI Taxonomy" id="204799"/>
    <lineage>
        <taxon>Bacteria</taxon>
        <taxon>Pseudomonadati</taxon>
        <taxon>Pseudomonadota</taxon>
        <taxon>Alphaproteobacteria</taxon>
        <taxon>Hyphomicrobiales</taxon>
        <taxon>Phyllobacteriaceae</taxon>
        <taxon>Nitratireductor</taxon>
    </lineage>
</organism>
<dbReference type="PROSITE" id="PS00211">
    <property type="entry name" value="ABC_TRANSPORTER_1"/>
    <property type="match status" value="1"/>
</dbReference>
<dbReference type="PROSITE" id="PS50893">
    <property type="entry name" value="ABC_TRANSPORTER_2"/>
    <property type="match status" value="1"/>
</dbReference>
<evidence type="ECO:0000256" key="4">
    <source>
        <dbReference type="ARBA" id="ARBA00022840"/>
    </source>
</evidence>
<keyword evidence="2" id="KW-0813">Transport</keyword>
<accession>A0A1H4JTH5</accession>
<evidence type="ECO:0000256" key="3">
    <source>
        <dbReference type="ARBA" id="ARBA00022741"/>
    </source>
</evidence>
<dbReference type="SUPFAM" id="SSF52540">
    <property type="entry name" value="P-loop containing nucleoside triphosphate hydrolases"/>
    <property type="match status" value="1"/>
</dbReference>
<reference evidence="7" key="1">
    <citation type="submission" date="2016-10" db="EMBL/GenBank/DDBJ databases">
        <authorList>
            <person name="Varghese N."/>
            <person name="Submissions S."/>
        </authorList>
    </citation>
    <scope>NUCLEOTIDE SEQUENCE [LARGE SCALE GENOMIC DNA]</scope>
    <source>
        <strain evidence="7">ES.061</strain>
    </source>
</reference>
<sequence length="193" mass="20781">MILFAAEKAGLQFPGRCEPVFSDLSLTIRKGDNLRLTGPSGSGKTSLMRMIAGLERPTTGRVLALPQNTGMAFAEPRLLPRLSVLENLLFIAPDAGREARSMLDAVNIPDLADKSAASLSKGQAQRVALLRALLARPDILLLDEAFGGLDTRVWQVVRDLVFERANRDGLALIEISHDPARLLSANAKGICLA</sequence>